<reference evidence="1" key="1">
    <citation type="journal article" date="2015" name="Nature">
        <title>Complex archaea that bridge the gap between prokaryotes and eukaryotes.</title>
        <authorList>
            <person name="Spang A."/>
            <person name="Saw J.H."/>
            <person name="Jorgensen S.L."/>
            <person name="Zaremba-Niedzwiedzka K."/>
            <person name="Martijn J."/>
            <person name="Lind A.E."/>
            <person name="van Eijk R."/>
            <person name="Schleper C."/>
            <person name="Guy L."/>
            <person name="Ettema T.J."/>
        </authorList>
    </citation>
    <scope>NUCLEOTIDE SEQUENCE</scope>
</reference>
<gene>
    <name evidence="1" type="ORF">LCGC14_1786440</name>
</gene>
<accession>A0A0F9JTH3</accession>
<comment type="caution">
    <text evidence="1">The sequence shown here is derived from an EMBL/GenBank/DDBJ whole genome shotgun (WGS) entry which is preliminary data.</text>
</comment>
<organism evidence="1">
    <name type="scientific">marine sediment metagenome</name>
    <dbReference type="NCBI Taxonomy" id="412755"/>
    <lineage>
        <taxon>unclassified sequences</taxon>
        <taxon>metagenomes</taxon>
        <taxon>ecological metagenomes</taxon>
    </lineage>
</organism>
<proteinExistence type="predicted"/>
<sequence length="98" mass="11299">MSQANYSFEAVGDVLCIEDLGPHDMFKTVTNDAENVLEEIKKELGDDIPPVIIYQDSDGFWDGMEYDDQRLEFYSLNTLDREMAIVKALWRWSGNESN</sequence>
<name>A0A0F9JTH3_9ZZZZ</name>
<dbReference type="AlphaFoldDB" id="A0A0F9JTH3"/>
<protein>
    <submittedName>
        <fullName evidence="1">Uncharacterized protein</fullName>
    </submittedName>
</protein>
<evidence type="ECO:0000313" key="1">
    <source>
        <dbReference type="EMBL" id="KKM02233.1"/>
    </source>
</evidence>
<dbReference type="EMBL" id="LAZR01016989">
    <property type="protein sequence ID" value="KKM02233.1"/>
    <property type="molecule type" value="Genomic_DNA"/>
</dbReference>